<keyword evidence="3" id="KW-1185">Reference proteome</keyword>
<dbReference type="Proteomes" id="UP001595710">
    <property type="component" value="Unassembled WGS sequence"/>
</dbReference>
<reference evidence="3" key="1">
    <citation type="journal article" date="2019" name="Int. J. Syst. Evol. Microbiol.">
        <title>The Global Catalogue of Microorganisms (GCM) 10K type strain sequencing project: providing services to taxonomists for standard genome sequencing and annotation.</title>
        <authorList>
            <consortium name="The Broad Institute Genomics Platform"/>
            <consortium name="The Broad Institute Genome Sequencing Center for Infectious Disease"/>
            <person name="Wu L."/>
            <person name="Ma J."/>
        </authorList>
    </citation>
    <scope>NUCLEOTIDE SEQUENCE [LARGE SCALE GENOMIC DNA]</scope>
    <source>
        <strain evidence="3">CECT 8288</strain>
    </source>
</reference>
<gene>
    <name evidence="2" type="ORF">ACFOND_10250</name>
</gene>
<feature type="region of interest" description="Disordered" evidence="1">
    <location>
        <begin position="86"/>
        <end position="107"/>
    </location>
</feature>
<evidence type="ECO:0000313" key="3">
    <source>
        <dbReference type="Proteomes" id="UP001595710"/>
    </source>
</evidence>
<organism evidence="2 3">
    <name type="scientific">Reinekea marina</name>
    <dbReference type="NCBI Taxonomy" id="1310421"/>
    <lineage>
        <taxon>Bacteria</taxon>
        <taxon>Pseudomonadati</taxon>
        <taxon>Pseudomonadota</taxon>
        <taxon>Gammaproteobacteria</taxon>
        <taxon>Oceanospirillales</taxon>
        <taxon>Saccharospirillaceae</taxon>
        <taxon>Reinekea</taxon>
    </lineage>
</organism>
<dbReference type="RefSeq" id="WP_377362972.1">
    <property type="nucleotide sequence ID" value="NZ_JBHRYN010000012.1"/>
</dbReference>
<comment type="caution">
    <text evidence="2">The sequence shown here is derived from an EMBL/GenBank/DDBJ whole genome shotgun (WGS) entry which is preliminary data.</text>
</comment>
<protein>
    <submittedName>
        <fullName evidence="2">Uncharacterized protein</fullName>
    </submittedName>
</protein>
<evidence type="ECO:0000256" key="1">
    <source>
        <dbReference type="SAM" id="MobiDB-lite"/>
    </source>
</evidence>
<evidence type="ECO:0000313" key="2">
    <source>
        <dbReference type="EMBL" id="MFC3702022.1"/>
    </source>
</evidence>
<proteinExistence type="predicted"/>
<dbReference type="EMBL" id="JBHRYN010000012">
    <property type="protein sequence ID" value="MFC3702022.1"/>
    <property type="molecule type" value="Genomic_DNA"/>
</dbReference>
<name>A0ABV7WSV8_9GAMM</name>
<sequence>MANASKEMLKLNSKLDAVLDKLVETESLEDLKSSVIELLEQDNWEEAKLKVTEGSKLSEKHQKLTLEESSLREALDALRQTMIDLTQNGPQSEDNTEATPHLNVVNE</sequence>
<accession>A0ABV7WSV8</accession>